<accession>A0A2H0W8P1</accession>
<dbReference type="Proteomes" id="UP000230093">
    <property type="component" value="Unassembled WGS sequence"/>
</dbReference>
<evidence type="ECO:0000313" key="2">
    <source>
        <dbReference type="Proteomes" id="UP000230093"/>
    </source>
</evidence>
<proteinExistence type="predicted"/>
<evidence type="ECO:0000313" key="1">
    <source>
        <dbReference type="EMBL" id="PIS09030.1"/>
    </source>
</evidence>
<comment type="caution">
    <text evidence="1">The sequence shown here is derived from an EMBL/GenBank/DDBJ whole genome shotgun (WGS) entry which is preliminary data.</text>
</comment>
<sequence length="213" mass="23983">MDKTILITRPNHDLPTKYLYFWCQPVIKTARKSKLKLIDLSKKKANYKNFLKSVGQSNFVFFNGHGSKTMITGFDNEPLIEADNNENLLKDKLIYGRSCQAGAVLGKSLVKAKALVFIGYKQDFFLCYSRSKIKKPLKDKLAGLFLQPSNLIPQTIIKGQTSSQSYQNSQGAMKKNLSFMLSSKATKTQKDAAPYLWSNINCQVLIGDNKAKL</sequence>
<dbReference type="EMBL" id="PEZT01000022">
    <property type="protein sequence ID" value="PIS09030.1"/>
    <property type="molecule type" value="Genomic_DNA"/>
</dbReference>
<organism evidence="1 2">
    <name type="scientific">Candidatus Beckwithbacteria bacterium CG10_big_fil_rev_8_21_14_0_10_34_10</name>
    <dbReference type="NCBI Taxonomy" id="1974495"/>
    <lineage>
        <taxon>Bacteria</taxon>
        <taxon>Candidatus Beckwithiibacteriota</taxon>
    </lineage>
</organism>
<dbReference type="AlphaFoldDB" id="A0A2H0W8P1"/>
<reference evidence="2" key="1">
    <citation type="submission" date="2017-09" db="EMBL/GenBank/DDBJ databases">
        <title>Depth-based differentiation of microbial function through sediment-hosted aquifers and enrichment of novel symbionts in the deep terrestrial subsurface.</title>
        <authorList>
            <person name="Probst A.J."/>
            <person name="Ladd B."/>
            <person name="Jarett J.K."/>
            <person name="Geller-Mcgrath D.E."/>
            <person name="Sieber C.M.K."/>
            <person name="Emerson J.B."/>
            <person name="Anantharaman K."/>
            <person name="Thomas B.C."/>
            <person name="Malmstrom R."/>
            <person name="Stieglmeier M."/>
            <person name="Klingl A."/>
            <person name="Woyke T."/>
            <person name="Ryan C.M."/>
            <person name="Banfield J.F."/>
        </authorList>
    </citation>
    <scope>NUCLEOTIDE SEQUENCE [LARGE SCALE GENOMIC DNA]</scope>
</reference>
<name>A0A2H0W8P1_9BACT</name>
<evidence type="ECO:0008006" key="3">
    <source>
        <dbReference type="Google" id="ProtNLM"/>
    </source>
</evidence>
<protein>
    <recommendedName>
        <fullName evidence="3">Gingipain domain-containing protein</fullName>
    </recommendedName>
</protein>
<gene>
    <name evidence="1" type="ORF">COT75_03635</name>
</gene>